<name>A0A9X6SRT7_BACCE</name>
<dbReference type="EMBL" id="NVMX01000296">
    <property type="protein sequence ID" value="PDZ93987.1"/>
    <property type="molecule type" value="Genomic_DNA"/>
</dbReference>
<dbReference type="Proteomes" id="UP000219922">
    <property type="component" value="Unassembled WGS sequence"/>
</dbReference>
<evidence type="ECO:0000313" key="1">
    <source>
        <dbReference type="EMBL" id="PDZ93987.1"/>
    </source>
</evidence>
<evidence type="ECO:0000313" key="2">
    <source>
        <dbReference type="Proteomes" id="UP000219922"/>
    </source>
</evidence>
<feature type="non-terminal residue" evidence="1">
    <location>
        <position position="94"/>
    </location>
</feature>
<dbReference type="AlphaFoldDB" id="A0A9X6SRT7"/>
<dbReference type="RefSeq" id="WP_141463015.1">
    <property type="nucleotide sequence ID" value="NZ_NVMX01000296.1"/>
</dbReference>
<proteinExistence type="predicted"/>
<accession>A0A9X6SRT7</accession>
<sequence>MSKKYLFNRYQTLEENITYAKKMQRREQGMEIKKFLSLSMPTNDFMDKLFGITEFYFVPRKDGVIYQKNMIEKLTHHSLFLLNQSSNEINSELF</sequence>
<reference evidence="1 2" key="1">
    <citation type="submission" date="2017-09" db="EMBL/GenBank/DDBJ databases">
        <title>Large-scale bioinformatics analysis of Bacillus genomes uncovers conserved roles of natural products in bacterial physiology.</title>
        <authorList>
            <consortium name="Agbiome Team Llc"/>
            <person name="Bleich R.M."/>
            <person name="Grubbs K.J."/>
            <person name="Santa Maria K.C."/>
            <person name="Allen S.E."/>
            <person name="Farag S."/>
            <person name="Shank E.A."/>
            <person name="Bowers A."/>
        </authorList>
    </citation>
    <scope>NUCLEOTIDE SEQUENCE [LARGE SCALE GENOMIC DNA]</scope>
    <source>
        <strain evidence="1 2">AFS092789</strain>
    </source>
</reference>
<comment type="caution">
    <text evidence="1">The sequence shown here is derived from an EMBL/GenBank/DDBJ whole genome shotgun (WGS) entry which is preliminary data.</text>
</comment>
<protein>
    <submittedName>
        <fullName evidence="1">Uncharacterized protein</fullName>
    </submittedName>
</protein>
<gene>
    <name evidence="1" type="ORF">CON36_36235</name>
</gene>
<organism evidence="1 2">
    <name type="scientific">Bacillus cereus</name>
    <dbReference type="NCBI Taxonomy" id="1396"/>
    <lineage>
        <taxon>Bacteria</taxon>
        <taxon>Bacillati</taxon>
        <taxon>Bacillota</taxon>
        <taxon>Bacilli</taxon>
        <taxon>Bacillales</taxon>
        <taxon>Bacillaceae</taxon>
        <taxon>Bacillus</taxon>
        <taxon>Bacillus cereus group</taxon>
    </lineage>
</organism>